<dbReference type="InterPro" id="IPR004667">
    <property type="entry name" value="ADP_ATP_car_bac_type"/>
</dbReference>
<keyword evidence="8 10" id="KW-0472">Membrane</keyword>
<feature type="transmembrane region" description="Helical" evidence="10">
    <location>
        <begin position="354"/>
        <end position="377"/>
    </location>
</feature>
<keyword evidence="3 10" id="KW-0813">Transport</keyword>
<keyword evidence="12" id="KW-1185">Reference proteome</keyword>
<feature type="transmembrane region" description="Helical" evidence="10">
    <location>
        <begin position="234"/>
        <end position="253"/>
    </location>
</feature>
<dbReference type="SUPFAM" id="SSF103473">
    <property type="entry name" value="MFS general substrate transporter"/>
    <property type="match status" value="1"/>
</dbReference>
<dbReference type="Proteomes" id="UP000325004">
    <property type="component" value="Chromosome"/>
</dbReference>
<proteinExistence type="inferred from homology"/>
<evidence type="ECO:0000256" key="7">
    <source>
        <dbReference type="ARBA" id="ARBA00022989"/>
    </source>
</evidence>
<dbReference type="PANTHER" id="PTHR31187:SF1">
    <property type="entry name" value="ADP,ATP CARRIER PROTEIN 1"/>
    <property type="match status" value="1"/>
</dbReference>
<evidence type="ECO:0000256" key="4">
    <source>
        <dbReference type="ARBA" id="ARBA00022692"/>
    </source>
</evidence>
<evidence type="ECO:0000313" key="12">
    <source>
        <dbReference type="Proteomes" id="UP000325004"/>
    </source>
</evidence>
<feature type="transmembrane region" description="Helical" evidence="10">
    <location>
        <begin position="466"/>
        <end position="484"/>
    </location>
</feature>
<keyword evidence="5 10" id="KW-0547">Nucleotide-binding</keyword>
<feature type="transmembrane region" description="Helical" evidence="10">
    <location>
        <begin position="26"/>
        <end position="46"/>
    </location>
</feature>
<evidence type="ECO:0000256" key="8">
    <source>
        <dbReference type="ARBA" id="ARBA00023136"/>
    </source>
</evidence>
<feature type="transmembrane region" description="Helical" evidence="10">
    <location>
        <begin position="323"/>
        <end position="347"/>
    </location>
</feature>
<feature type="transmembrane region" description="Helical" evidence="10">
    <location>
        <begin position="383"/>
        <end position="403"/>
    </location>
</feature>
<dbReference type="KEGG" id="cpri:FZC34_00095"/>
<evidence type="ECO:0000256" key="2">
    <source>
        <dbReference type="ARBA" id="ARBA00007127"/>
    </source>
</evidence>
<feature type="transmembrane region" description="Helical" evidence="10">
    <location>
        <begin position="66"/>
        <end position="84"/>
    </location>
</feature>
<dbReference type="EMBL" id="CP043316">
    <property type="protein sequence ID" value="QEK38329.1"/>
    <property type="molecule type" value="Genomic_DNA"/>
</dbReference>
<dbReference type="GO" id="GO:0005886">
    <property type="term" value="C:plasma membrane"/>
    <property type="evidence" value="ECO:0007669"/>
    <property type="project" value="UniProtKB-SubCell"/>
</dbReference>
<dbReference type="GO" id="GO:0005471">
    <property type="term" value="F:ATP:ADP antiporter activity"/>
    <property type="evidence" value="ECO:0007669"/>
    <property type="project" value="InterPro"/>
</dbReference>
<dbReference type="AlphaFoldDB" id="A0A5C0UEY0"/>
<evidence type="ECO:0000256" key="5">
    <source>
        <dbReference type="ARBA" id="ARBA00022741"/>
    </source>
</evidence>
<dbReference type="PANTHER" id="PTHR31187">
    <property type="match status" value="1"/>
</dbReference>
<comment type="similarity">
    <text evidence="2 10">Belongs to the ADP/ATP translocase tlc family.</text>
</comment>
<feature type="transmembrane region" description="Helical" evidence="10">
    <location>
        <begin position="96"/>
        <end position="116"/>
    </location>
</feature>
<comment type="subcellular location">
    <subcellularLocation>
        <location evidence="1">Cell membrane</location>
        <topology evidence="1">Multi-pass membrane protein</topology>
    </subcellularLocation>
    <subcellularLocation>
        <location evidence="10">Membrane</location>
        <topology evidence="10">Multi-pass membrane protein</topology>
    </subcellularLocation>
</comment>
<feature type="transmembrane region" description="Helical" evidence="10">
    <location>
        <begin position="153"/>
        <end position="174"/>
    </location>
</feature>
<evidence type="ECO:0000256" key="6">
    <source>
        <dbReference type="ARBA" id="ARBA00022840"/>
    </source>
</evidence>
<comment type="function">
    <text evidence="9">Provides the rickettsial cell with host ATP in exchange for rickettsial ADP. This is an obligate exchange system. This energy acquiring activity is an important component of rickettsial parasitism.</text>
</comment>
<keyword evidence="4 10" id="KW-0812">Transmembrane</keyword>
<name>A0A5C0UEY0_9PROT</name>
<evidence type="ECO:0000256" key="1">
    <source>
        <dbReference type="ARBA" id="ARBA00004651"/>
    </source>
</evidence>
<evidence type="ECO:0000256" key="3">
    <source>
        <dbReference type="ARBA" id="ARBA00022448"/>
    </source>
</evidence>
<sequence length="497" mass="57768">MLTLFTFLQRIKCSMKLLFPIKKSELKLFVPISLLMLLILFNTSIFKTLKDTLMIADKNSGAEVVNFLKIFIVVPLSFLFVFLYSKACNWVDNRVIFYYVIGFFTLFFLIFTLYLYPNKELLHPSPDHIEYLKLLYPRLKWVMPIYGLWTYSLFYSFADLWCSMCLSLLFWQFANQIVSKEDSRRFYGSFAIIGYLGLIFAGYTVKTIFHLERSSVKLNRNIIHDSLFDSQLKWILFITVICNICIIGLYFLITKYVAHDNVKYTVKKSKLSLMSSFKVIFKQKQVMYIMLLVFCYNFSINIVETTWKAQLRKFAYNKSNFILYIGTINQIVGYTTIALGFLSNILFQRYSWLSCAMITPIFAGFTSLLFLTFIGIQYYGIKYIFGISIIAICVFVGIAHNVLSKSGKYVFFDQTKEMAYMSLSDEIKTKGKAAVDVAGSRLSKSLSGQVQALLLILIPNSSQLKIFPYLGIILCFIFLLWFWSLRKLSQTMINVNK</sequence>
<reference evidence="11 12" key="1">
    <citation type="submission" date="2019-08" db="EMBL/GenBank/DDBJ databases">
        <title>Highly reduced genomes of protist endosymbionts show evolutionary convergence.</title>
        <authorList>
            <person name="George E."/>
            <person name="Husnik F."/>
            <person name="Tashyreva D."/>
            <person name="Prokopchuk G."/>
            <person name="Horak A."/>
            <person name="Kwong W.K."/>
            <person name="Lukes J."/>
            <person name="Keeling P.J."/>
        </authorList>
    </citation>
    <scope>NUCLEOTIDE SEQUENCE [LARGE SCALE GENOMIC DNA]</scope>
    <source>
        <strain evidence="11">1604LC</strain>
    </source>
</reference>
<dbReference type="Pfam" id="PF03219">
    <property type="entry name" value="TLC"/>
    <property type="match status" value="1"/>
</dbReference>
<feature type="transmembrane region" description="Helical" evidence="10">
    <location>
        <begin position="186"/>
        <end position="205"/>
    </location>
</feature>
<gene>
    <name evidence="11" type="ORF">FZC34_00095</name>
</gene>
<dbReference type="OrthoDB" id="19786at2"/>
<protein>
    <recommendedName>
        <fullName evidence="10">ADP,ATP carrier protein</fullName>
    </recommendedName>
</protein>
<evidence type="ECO:0000256" key="9">
    <source>
        <dbReference type="ARBA" id="ARBA00024792"/>
    </source>
</evidence>
<dbReference type="InterPro" id="IPR036259">
    <property type="entry name" value="MFS_trans_sf"/>
</dbReference>
<accession>A0A5C0UEY0</accession>
<keyword evidence="7 10" id="KW-1133">Transmembrane helix</keyword>
<evidence type="ECO:0000313" key="11">
    <source>
        <dbReference type="EMBL" id="QEK38329.1"/>
    </source>
</evidence>
<evidence type="ECO:0000256" key="10">
    <source>
        <dbReference type="RuleBase" id="RU363121"/>
    </source>
</evidence>
<dbReference type="GO" id="GO:0005524">
    <property type="term" value="F:ATP binding"/>
    <property type="evidence" value="ECO:0007669"/>
    <property type="project" value="UniProtKB-KW"/>
</dbReference>
<keyword evidence="6 10" id="KW-0067">ATP-binding</keyword>
<organism evidence="11 12">
    <name type="scientific">Candidatus Cytomitobacter primus</name>
    <dbReference type="NCBI Taxonomy" id="2066024"/>
    <lineage>
        <taxon>Bacteria</taxon>
        <taxon>Pseudomonadati</taxon>
        <taxon>Pseudomonadota</taxon>
        <taxon>Alphaproteobacteria</taxon>
        <taxon>Holosporales</taxon>
        <taxon>Holosporaceae</taxon>
        <taxon>Candidatus Cytomitobacter</taxon>
    </lineage>
</organism>